<name>A0A197JPQ3_9FUNG</name>
<proteinExistence type="predicted"/>
<feature type="compositionally biased region" description="Acidic residues" evidence="1">
    <location>
        <begin position="365"/>
        <end position="402"/>
    </location>
</feature>
<dbReference type="AlphaFoldDB" id="A0A197JPQ3"/>
<evidence type="ECO:0000313" key="3">
    <source>
        <dbReference type="Proteomes" id="UP000078512"/>
    </source>
</evidence>
<gene>
    <name evidence="2" type="ORF">K457DRAFT_1878831</name>
</gene>
<evidence type="ECO:0008006" key="4">
    <source>
        <dbReference type="Google" id="ProtNLM"/>
    </source>
</evidence>
<feature type="compositionally biased region" description="Polar residues" evidence="1">
    <location>
        <begin position="355"/>
        <end position="364"/>
    </location>
</feature>
<sequence length="528" mass="60268">MSLSYLRKTTRNKLQVPTSPRNLAAASIQQMQKSPVEGQYRSLLAGFPSLQRLVTVASSLPSLKALALADTLPDSATLASSPIEWWFETTDTTIKALRLRVEDLFQFSTNDNGLLRLVRRTNLTPKLRLIQVELGIQAYQERRLMRHNMQQALSNPPKLTQEDTLAQRILSSVLLPNTNNPITLELATTKHLRTFLRQDTPPPDPNSSTHPEAGSLKQWRRFWRAKIPHRARTMWWRFKRDWLPCGTLRHKIWKQEPHCSMAGCRERHEDKTHHIFQCTPKYIAWHTILKQHTSKTVWSDDDLHKVLSFQPPSFDIKPQFNITIPQLLACCLIGISTANTNNGLKAHPIRALDPASTTISVQQQSEDDSENDGEDEDEDDDDDEYRNDQDEEDDDEEDEDYDMESRGRREQFDVEMREVVARDNSSDDSEDMMMSPPTSTFRHQQPQSQPLQPQQPIRFSAFVFDIPTHSHSSLDPVHSLSCSPCLCYNSPSVLPVLVPQSATTYKLLSPVSLPCSPLFSSPAPFSPQ</sequence>
<reference evidence="2 3" key="1">
    <citation type="submission" date="2016-05" db="EMBL/GenBank/DDBJ databases">
        <title>Genome sequencing reveals origins of a unique bacterial endosymbiosis in the earliest lineages of terrestrial Fungi.</title>
        <authorList>
            <consortium name="DOE Joint Genome Institute"/>
            <person name="Uehling J."/>
            <person name="Gryganskyi A."/>
            <person name="Hameed K."/>
            <person name="Tschaplinski T."/>
            <person name="Misztal P."/>
            <person name="Wu S."/>
            <person name="Desiro A."/>
            <person name="Vande Pol N."/>
            <person name="Du Z.-Y."/>
            <person name="Zienkiewicz A."/>
            <person name="Zienkiewicz K."/>
            <person name="Morin E."/>
            <person name="Tisserant E."/>
            <person name="Splivallo R."/>
            <person name="Hainaut M."/>
            <person name="Henrissat B."/>
            <person name="Ohm R."/>
            <person name="Kuo A."/>
            <person name="Yan J."/>
            <person name="Lipzen A."/>
            <person name="Nolan M."/>
            <person name="Labutti K."/>
            <person name="Barry K."/>
            <person name="Goldstein A."/>
            <person name="Labbe J."/>
            <person name="Schadt C."/>
            <person name="Tuskan G."/>
            <person name="Grigoriev I."/>
            <person name="Martin F."/>
            <person name="Vilgalys R."/>
            <person name="Bonito G."/>
        </authorList>
    </citation>
    <scope>NUCLEOTIDE SEQUENCE [LARGE SCALE GENOMIC DNA]</scope>
    <source>
        <strain evidence="2 3">AG-77</strain>
    </source>
</reference>
<evidence type="ECO:0000256" key="1">
    <source>
        <dbReference type="SAM" id="MobiDB-lite"/>
    </source>
</evidence>
<dbReference type="EMBL" id="KV442068">
    <property type="protein sequence ID" value="OAQ26329.1"/>
    <property type="molecule type" value="Genomic_DNA"/>
</dbReference>
<accession>A0A197JPQ3</accession>
<evidence type="ECO:0000313" key="2">
    <source>
        <dbReference type="EMBL" id="OAQ26329.1"/>
    </source>
</evidence>
<feature type="region of interest" description="Disordered" evidence="1">
    <location>
        <begin position="354"/>
        <end position="452"/>
    </location>
</feature>
<protein>
    <recommendedName>
        <fullName evidence="4">Reverse transcriptase zinc-binding domain-containing protein</fullName>
    </recommendedName>
</protein>
<dbReference type="Proteomes" id="UP000078512">
    <property type="component" value="Unassembled WGS sequence"/>
</dbReference>
<feature type="compositionally biased region" description="Basic and acidic residues" evidence="1">
    <location>
        <begin position="403"/>
        <end position="425"/>
    </location>
</feature>
<organism evidence="2 3">
    <name type="scientific">Linnemannia elongata AG-77</name>
    <dbReference type="NCBI Taxonomy" id="1314771"/>
    <lineage>
        <taxon>Eukaryota</taxon>
        <taxon>Fungi</taxon>
        <taxon>Fungi incertae sedis</taxon>
        <taxon>Mucoromycota</taxon>
        <taxon>Mortierellomycotina</taxon>
        <taxon>Mortierellomycetes</taxon>
        <taxon>Mortierellales</taxon>
        <taxon>Mortierellaceae</taxon>
        <taxon>Linnemannia</taxon>
    </lineage>
</organism>
<keyword evidence="3" id="KW-1185">Reference proteome</keyword>